<dbReference type="OrthoDB" id="9808822at2"/>
<dbReference type="PANTHER" id="PTHR43603">
    <property type="entry name" value="COBW DOMAIN-CONTAINING PROTEIN DDB_G0274527"/>
    <property type="match status" value="1"/>
</dbReference>
<dbReference type="InterPro" id="IPR051927">
    <property type="entry name" value="Zn_Chap_cDPG_Synth"/>
</dbReference>
<reference evidence="2 3" key="1">
    <citation type="submission" date="2018-11" db="EMBL/GenBank/DDBJ databases">
        <title>Vibrio LJC006 sp. nov., isolated from seawater during the bloom of the enteromorpha.</title>
        <authorList>
            <person name="Liang J."/>
        </authorList>
    </citation>
    <scope>NUCLEOTIDE SEQUENCE [LARGE SCALE GENOMIC DNA]</scope>
    <source>
        <strain evidence="2 3">LJC006</strain>
    </source>
</reference>
<dbReference type="InterPro" id="IPR027417">
    <property type="entry name" value="P-loop_NTPase"/>
</dbReference>
<name>A0A3N9TF46_9VIBR</name>
<dbReference type="Proteomes" id="UP000281112">
    <property type="component" value="Unassembled WGS sequence"/>
</dbReference>
<evidence type="ECO:0000313" key="3">
    <source>
        <dbReference type="Proteomes" id="UP000281112"/>
    </source>
</evidence>
<accession>A0A3N9TF46</accession>
<dbReference type="EMBL" id="RJVQ01000005">
    <property type="protein sequence ID" value="RQW62749.1"/>
    <property type="molecule type" value="Genomic_DNA"/>
</dbReference>
<dbReference type="PANTHER" id="PTHR43603:SF1">
    <property type="entry name" value="ZINC-REGULATED GTPASE METALLOPROTEIN ACTIVATOR 1"/>
    <property type="match status" value="1"/>
</dbReference>
<evidence type="ECO:0000313" key="2">
    <source>
        <dbReference type="EMBL" id="RQW62749.1"/>
    </source>
</evidence>
<dbReference type="Gene3D" id="3.40.50.300">
    <property type="entry name" value="P-loop containing nucleotide triphosphate hydrolases"/>
    <property type="match status" value="1"/>
</dbReference>
<proteinExistence type="predicted"/>
<dbReference type="AlphaFoldDB" id="A0A3N9TF46"/>
<keyword evidence="3" id="KW-1185">Reference proteome</keyword>
<feature type="domain" description="CobW/HypB/UreG nucleotide-binding" evidence="1">
    <location>
        <begin position="6"/>
        <end position="115"/>
    </location>
</feature>
<dbReference type="SUPFAM" id="SSF52540">
    <property type="entry name" value="P-loop containing nucleoside triphosphate hydrolases"/>
    <property type="match status" value="1"/>
</dbReference>
<sequence length="128" mass="13836">MELTIPVLIINGFLGAGKTTLLRNLLTKHAQADVTPYVIVIDMSELEVDGVVISNTDIVSSTDSNFVSLTGSNLNGASGITQITHAFDSLNFSKAKNPWQIIETSGSTHPVHLIEPIFFSSLLVLKKR</sequence>
<dbReference type="RefSeq" id="WP_124937742.1">
    <property type="nucleotide sequence ID" value="NZ_RJVQ01000005.1"/>
</dbReference>
<dbReference type="InterPro" id="IPR003495">
    <property type="entry name" value="CobW/HypB/UreG_nucleotide-bd"/>
</dbReference>
<gene>
    <name evidence="2" type="ORF">EES38_13570</name>
</gene>
<dbReference type="Pfam" id="PF02492">
    <property type="entry name" value="cobW"/>
    <property type="match status" value="1"/>
</dbReference>
<comment type="caution">
    <text evidence="2">The sequence shown here is derived from an EMBL/GenBank/DDBJ whole genome shotgun (WGS) entry which is preliminary data.</text>
</comment>
<protein>
    <recommendedName>
        <fullName evidence="1">CobW/HypB/UreG nucleotide-binding domain-containing protein</fullName>
    </recommendedName>
</protein>
<organism evidence="2 3">
    <name type="scientific">Vibrio viridaestus</name>
    <dbReference type="NCBI Taxonomy" id="2487322"/>
    <lineage>
        <taxon>Bacteria</taxon>
        <taxon>Pseudomonadati</taxon>
        <taxon>Pseudomonadota</taxon>
        <taxon>Gammaproteobacteria</taxon>
        <taxon>Vibrionales</taxon>
        <taxon>Vibrionaceae</taxon>
        <taxon>Vibrio</taxon>
    </lineage>
</organism>
<evidence type="ECO:0000259" key="1">
    <source>
        <dbReference type="Pfam" id="PF02492"/>
    </source>
</evidence>